<evidence type="ECO:0000313" key="1">
    <source>
        <dbReference type="EMBL" id="KAH1097507.1"/>
    </source>
</evidence>
<name>A0A9D4A9X2_9ROSI</name>
<protein>
    <submittedName>
        <fullName evidence="1">Uncharacterized protein</fullName>
    </submittedName>
</protein>
<dbReference type="OrthoDB" id="672227at2759"/>
<evidence type="ECO:0000313" key="2">
    <source>
        <dbReference type="Proteomes" id="UP000828251"/>
    </source>
</evidence>
<dbReference type="Proteomes" id="UP000828251">
    <property type="component" value="Unassembled WGS sequence"/>
</dbReference>
<keyword evidence="2" id="KW-1185">Reference proteome</keyword>
<dbReference type="EMBL" id="JAIQCV010000005">
    <property type="protein sequence ID" value="KAH1097507.1"/>
    <property type="molecule type" value="Genomic_DNA"/>
</dbReference>
<proteinExistence type="predicted"/>
<comment type="caution">
    <text evidence="1">The sequence shown here is derived from an EMBL/GenBank/DDBJ whole genome shotgun (WGS) entry which is preliminary data.</text>
</comment>
<reference evidence="1 2" key="1">
    <citation type="journal article" date="2021" name="Plant Biotechnol. J.">
        <title>Multi-omics assisted identification of the key and species-specific regulatory components of drought-tolerant mechanisms in Gossypium stocksii.</title>
        <authorList>
            <person name="Yu D."/>
            <person name="Ke L."/>
            <person name="Zhang D."/>
            <person name="Wu Y."/>
            <person name="Sun Y."/>
            <person name="Mei J."/>
            <person name="Sun J."/>
            <person name="Sun Y."/>
        </authorList>
    </citation>
    <scope>NUCLEOTIDE SEQUENCE [LARGE SCALE GENOMIC DNA]</scope>
    <source>
        <strain evidence="2">cv. E1</strain>
        <tissue evidence="1">Leaf</tissue>
    </source>
</reference>
<dbReference type="AlphaFoldDB" id="A0A9D4A9X2"/>
<sequence length="127" mass="14448">MDQYLVVWGILNPNFTYTFCLPERCRLSNNTICFILPLILLEDGFPLPLDSFFCIVLNEYEIAPRQLSALSWCTLVAYYIECCMHNEPPLLGVFKNSPLEAIHVVQSMVLPPQAPDVTLAGTRSVFY</sequence>
<accession>A0A9D4A9X2</accession>
<gene>
    <name evidence="1" type="ORF">J1N35_014428</name>
</gene>
<organism evidence="1 2">
    <name type="scientific">Gossypium stocksii</name>
    <dbReference type="NCBI Taxonomy" id="47602"/>
    <lineage>
        <taxon>Eukaryota</taxon>
        <taxon>Viridiplantae</taxon>
        <taxon>Streptophyta</taxon>
        <taxon>Embryophyta</taxon>
        <taxon>Tracheophyta</taxon>
        <taxon>Spermatophyta</taxon>
        <taxon>Magnoliopsida</taxon>
        <taxon>eudicotyledons</taxon>
        <taxon>Gunneridae</taxon>
        <taxon>Pentapetalae</taxon>
        <taxon>rosids</taxon>
        <taxon>malvids</taxon>
        <taxon>Malvales</taxon>
        <taxon>Malvaceae</taxon>
        <taxon>Malvoideae</taxon>
        <taxon>Gossypium</taxon>
    </lineage>
</organism>